<dbReference type="AlphaFoldDB" id="A0A0K9GS79"/>
<organism evidence="2 3">
    <name type="scientific">Peribacillus loiseleuriae</name>
    <dbReference type="NCBI Taxonomy" id="1679170"/>
    <lineage>
        <taxon>Bacteria</taxon>
        <taxon>Bacillati</taxon>
        <taxon>Bacillota</taxon>
        <taxon>Bacilli</taxon>
        <taxon>Bacillales</taxon>
        <taxon>Bacillaceae</taxon>
        <taxon>Peribacillus</taxon>
    </lineage>
</organism>
<dbReference type="Pfam" id="PF10552">
    <property type="entry name" value="ORF6C"/>
    <property type="match status" value="1"/>
</dbReference>
<dbReference type="EMBL" id="LFZW01000001">
    <property type="protein sequence ID" value="KMY49539.1"/>
    <property type="molecule type" value="Genomic_DNA"/>
</dbReference>
<dbReference type="PATRIC" id="fig|1679170.3.peg.1767"/>
<gene>
    <name evidence="2" type="ORF">AC625_08265</name>
</gene>
<dbReference type="OrthoDB" id="9812611at2"/>
<dbReference type="RefSeq" id="WP_049680871.1">
    <property type="nucleotide sequence ID" value="NZ_LFZW01000001.1"/>
</dbReference>
<accession>A0A0K9GS79</accession>
<dbReference type="Proteomes" id="UP000037146">
    <property type="component" value="Unassembled WGS sequence"/>
</dbReference>
<comment type="caution">
    <text evidence="2">The sequence shown here is derived from an EMBL/GenBank/DDBJ whole genome shotgun (WGS) entry which is preliminary data.</text>
</comment>
<keyword evidence="3" id="KW-1185">Reference proteome</keyword>
<feature type="domain" description="ORF6C" evidence="1">
    <location>
        <begin position="3"/>
        <end position="73"/>
    </location>
</feature>
<name>A0A0K9GS79_9BACI</name>
<dbReference type="InterPro" id="IPR018878">
    <property type="entry name" value="ORF6C_dom"/>
</dbReference>
<evidence type="ECO:0000313" key="2">
    <source>
        <dbReference type="EMBL" id="KMY49539.1"/>
    </source>
</evidence>
<evidence type="ECO:0000313" key="3">
    <source>
        <dbReference type="Proteomes" id="UP000037146"/>
    </source>
</evidence>
<sequence length="75" mass="8966">MSMMLSKGEQTRLRIGVSRRVFQFTKDKKEAARLFENLFHDIKEHFGVTSYKEVDRRYLLSAIRFIENWVPKKAS</sequence>
<evidence type="ECO:0000259" key="1">
    <source>
        <dbReference type="Pfam" id="PF10552"/>
    </source>
</evidence>
<protein>
    <recommendedName>
        <fullName evidence="1">ORF6C domain-containing protein</fullName>
    </recommendedName>
</protein>
<reference evidence="3" key="1">
    <citation type="submission" date="2015-07" db="EMBL/GenBank/DDBJ databases">
        <title>Genome sequencing project for genomic taxonomy and phylogenomics of Bacillus-like bacteria.</title>
        <authorList>
            <person name="Liu B."/>
            <person name="Wang J."/>
            <person name="Zhu Y."/>
            <person name="Liu G."/>
            <person name="Chen Q."/>
            <person name="Chen Z."/>
            <person name="Lan J."/>
            <person name="Che J."/>
            <person name="Ge C."/>
            <person name="Shi H."/>
            <person name="Pan Z."/>
            <person name="Liu X."/>
        </authorList>
    </citation>
    <scope>NUCLEOTIDE SEQUENCE [LARGE SCALE GENOMIC DNA]</scope>
    <source>
        <strain evidence="3">FJAT-27997</strain>
    </source>
</reference>
<dbReference type="STRING" id="1679170.AC625_08265"/>
<proteinExistence type="predicted"/>